<dbReference type="EMBL" id="JAZDUA010000172">
    <property type="protein sequence ID" value="KAK7865585.1"/>
    <property type="molecule type" value="Genomic_DNA"/>
</dbReference>
<evidence type="ECO:0000256" key="7">
    <source>
        <dbReference type="ARBA" id="ARBA00023293"/>
    </source>
</evidence>
<dbReference type="Gene3D" id="3.90.1520.10">
    <property type="entry name" value="H-NOX domain"/>
    <property type="match status" value="1"/>
</dbReference>
<evidence type="ECO:0000313" key="10">
    <source>
        <dbReference type="EMBL" id="KAK7865585.1"/>
    </source>
</evidence>
<dbReference type="InterPro" id="IPR038158">
    <property type="entry name" value="H-NOX_domain_sf"/>
</dbReference>
<dbReference type="GO" id="GO:0005525">
    <property type="term" value="F:GTP binding"/>
    <property type="evidence" value="ECO:0007669"/>
    <property type="project" value="UniProtKB-KW"/>
</dbReference>
<comment type="caution">
    <text evidence="10">The sequence shown here is derived from an EMBL/GenBank/DDBJ whole genome shotgun (WGS) entry which is preliminary data.</text>
</comment>
<evidence type="ECO:0000256" key="3">
    <source>
        <dbReference type="ARBA" id="ARBA00022490"/>
    </source>
</evidence>
<dbReference type="Gene3D" id="3.30.70.1230">
    <property type="entry name" value="Nucleotide cyclase"/>
    <property type="match status" value="1"/>
</dbReference>
<evidence type="ECO:0000256" key="4">
    <source>
        <dbReference type="ARBA" id="ARBA00022741"/>
    </source>
</evidence>
<evidence type="ECO:0000259" key="9">
    <source>
        <dbReference type="PROSITE" id="PS50125"/>
    </source>
</evidence>
<dbReference type="Proteomes" id="UP001378592">
    <property type="component" value="Unassembled WGS sequence"/>
</dbReference>
<organism evidence="10 11">
    <name type="scientific">Gryllus longicercus</name>
    <dbReference type="NCBI Taxonomy" id="2509291"/>
    <lineage>
        <taxon>Eukaryota</taxon>
        <taxon>Metazoa</taxon>
        <taxon>Ecdysozoa</taxon>
        <taxon>Arthropoda</taxon>
        <taxon>Hexapoda</taxon>
        <taxon>Insecta</taxon>
        <taxon>Pterygota</taxon>
        <taxon>Neoptera</taxon>
        <taxon>Polyneoptera</taxon>
        <taxon>Orthoptera</taxon>
        <taxon>Ensifera</taxon>
        <taxon>Gryllidea</taxon>
        <taxon>Grylloidea</taxon>
        <taxon>Gryllidae</taxon>
        <taxon>Gryllinae</taxon>
        <taxon>Gryllus</taxon>
    </lineage>
</organism>
<comment type="subcellular location">
    <subcellularLocation>
        <location evidence="1">Cytoplasm</location>
    </subcellularLocation>
</comment>
<evidence type="ECO:0000256" key="5">
    <source>
        <dbReference type="ARBA" id="ARBA00023134"/>
    </source>
</evidence>
<dbReference type="GO" id="GO:0070482">
    <property type="term" value="P:response to oxygen levels"/>
    <property type="evidence" value="ECO:0007669"/>
    <property type="project" value="TreeGrafter"/>
</dbReference>
<keyword evidence="3" id="KW-0963">Cytoplasm</keyword>
<feature type="compositionally biased region" description="Low complexity" evidence="8">
    <location>
        <begin position="662"/>
        <end position="689"/>
    </location>
</feature>
<dbReference type="CDD" id="cd07302">
    <property type="entry name" value="CHD"/>
    <property type="match status" value="1"/>
</dbReference>
<dbReference type="Pfam" id="PF00211">
    <property type="entry name" value="Guanylate_cyc"/>
    <property type="match status" value="1"/>
</dbReference>
<dbReference type="Gene3D" id="3.30.450.260">
    <property type="entry name" value="Haem NO binding associated domain"/>
    <property type="match status" value="1"/>
</dbReference>
<dbReference type="AlphaFoldDB" id="A0AAN9VIM6"/>
<feature type="compositionally biased region" description="Gly residues" evidence="8">
    <location>
        <begin position="321"/>
        <end position="334"/>
    </location>
</feature>
<evidence type="ECO:0000256" key="1">
    <source>
        <dbReference type="ARBA" id="ARBA00004496"/>
    </source>
</evidence>
<dbReference type="SUPFAM" id="SSF55073">
    <property type="entry name" value="Nucleotide cyclase"/>
    <property type="match status" value="1"/>
</dbReference>
<dbReference type="PANTHER" id="PTHR45655">
    <property type="entry name" value="GUANYLATE CYCLASE SOLUBLE SUBUNIT BETA-2"/>
    <property type="match status" value="1"/>
</dbReference>
<sequence>MYGMLLESVQHFIQLEYGEDAWRRVREAAGCPWPVFSTHQVYPDPLIPALAAACAQELGSSEEFFMRFFGRCFVRYFSNFGYDLLIRASGRYFCDFLQSVDDLHQQMRFTFPRMKSPSMYLAAVDAGGAELVYRSARQGFTQYFMGQLLQIAEDFYGFQLGLTLLEETITEGASRLPGARRVQVRLRLSFDNGAYVRARAEGARAVRSLALPAVPARALLALFPFGLVLGRGGGSRAGPRVLAAGDKLRDVSPGLEGRPARERFRLRRPKGVPFTFDDLLLLHAVTFELELLRVPVPVEDDDDDDGSSSGAAASAASAGGDDAGGGEGGGGGGGEEADDEADEAPAGPPPRLDARRGSQGQRAILLRGQMRHVPDIDAIVFFCSPLINNLDELPNMGLYLNDLNLHGLSREMVLKGWQHCSRLELLFERAEERSGALERSLRLLDRWKRRGDELLYSMIPRPVADRLRSGGGDPLDTCQAFEAVSVLFCELEGLRAGGLQGAMDAVTSMNAAFSCFDELTDHFGVYKVETVGSVYMAVSGAPEPEPGHAHARRVADLALALLRRVRALALPSGAADGTSLEVRIGLHSGPVAAGVVGLKVPRYCLFGDTVNTAARMQTTSMAGRVHASADTCALLPQGRYCVECRGLVSVKGKGPMRTFWVSEGPARRGSGAGAEAPRPAPAQDPADAHSPPPPPQPQPL</sequence>
<dbReference type="GO" id="GO:0004383">
    <property type="term" value="F:guanylate cyclase activity"/>
    <property type="evidence" value="ECO:0007669"/>
    <property type="project" value="UniProtKB-EC"/>
</dbReference>
<dbReference type="GO" id="GO:0008074">
    <property type="term" value="C:guanylate cyclase complex, soluble"/>
    <property type="evidence" value="ECO:0007669"/>
    <property type="project" value="TreeGrafter"/>
</dbReference>
<protein>
    <recommendedName>
        <fullName evidence="2">guanylate cyclase</fullName>
        <ecNumber evidence="2">4.6.1.2</ecNumber>
    </recommendedName>
</protein>
<dbReference type="SUPFAM" id="SSF111126">
    <property type="entry name" value="Ligand-binding domain in the NO signalling and Golgi transport"/>
    <property type="match status" value="1"/>
</dbReference>
<accession>A0AAN9VIM6</accession>
<keyword evidence="7" id="KW-0141">cGMP biosynthesis</keyword>
<dbReference type="GO" id="GO:0019934">
    <property type="term" value="P:cGMP-mediated signaling"/>
    <property type="evidence" value="ECO:0007669"/>
    <property type="project" value="TreeGrafter"/>
</dbReference>
<dbReference type="PANTHER" id="PTHR45655:SF5">
    <property type="entry name" value="SOLUBLE GUANYLATE CYCLASE 89DA-RELATED"/>
    <property type="match status" value="1"/>
</dbReference>
<dbReference type="SMART" id="SM00044">
    <property type="entry name" value="CYCc"/>
    <property type="match status" value="1"/>
</dbReference>
<gene>
    <name evidence="10" type="ORF">R5R35_010116</name>
</gene>
<keyword evidence="11" id="KW-1185">Reference proteome</keyword>
<feature type="compositionally biased region" description="Pro residues" evidence="8">
    <location>
        <begin position="690"/>
        <end position="700"/>
    </location>
</feature>
<dbReference type="InterPro" id="IPR011645">
    <property type="entry name" value="HNOB_dom_associated"/>
</dbReference>
<dbReference type="InterPro" id="IPR042463">
    <property type="entry name" value="HNOB_dom_associated_sf"/>
</dbReference>
<dbReference type="Gene3D" id="6.10.250.780">
    <property type="match status" value="1"/>
</dbReference>
<dbReference type="InterPro" id="IPR024096">
    <property type="entry name" value="NO_sig/Golgi_transp_ligand-bd"/>
</dbReference>
<evidence type="ECO:0000256" key="2">
    <source>
        <dbReference type="ARBA" id="ARBA00012202"/>
    </source>
</evidence>
<dbReference type="InterPro" id="IPR001054">
    <property type="entry name" value="A/G_cyclase"/>
</dbReference>
<dbReference type="GO" id="GO:0020037">
    <property type="term" value="F:heme binding"/>
    <property type="evidence" value="ECO:0007669"/>
    <property type="project" value="InterPro"/>
</dbReference>
<reference evidence="10 11" key="1">
    <citation type="submission" date="2024-03" db="EMBL/GenBank/DDBJ databases">
        <title>The genome assembly and annotation of the cricket Gryllus longicercus Weissman &amp; Gray.</title>
        <authorList>
            <person name="Szrajer S."/>
            <person name="Gray D."/>
            <person name="Ylla G."/>
        </authorList>
    </citation>
    <scope>NUCLEOTIDE SEQUENCE [LARGE SCALE GENOMIC DNA]</scope>
    <source>
        <strain evidence="10">DAG 2021-001</strain>
        <tissue evidence="10">Whole body minus gut</tissue>
    </source>
</reference>
<evidence type="ECO:0000256" key="6">
    <source>
        <dbReference type="ARBA" id="ARBA00023239"/>
    </source>
</evidence>
<dbReference type="EC" id="4.6.1.2" evidence="2"/>
<evidence type="ECO:0000313" key="11">
    <source>
        <dbReference type="Proteomes" id="UP001378592"/>
    </source>
</evidence>
<evidence type="ECO:0000256" key="8">
    <source>
        <dbReference type="SAM" id="MobiDB-lite"/>
    </source>
</evidence>
<dbReference type="Pfam" id="PF07701">
    <property type="entry name" value="HNOBA"/>
    <property type="match status" value="1"/>
</dbReference>
<name>A0AAN9VIM6_9ORTH</name>
<keyword evidence="6" id="KW-0456">Lyase</keyword>
<keyword evidence="5" id="KW-0342">GTP-binding</keyword>
<feature type="domain" description="Guanylate cyclase" evidence="9">
    <location>
        <begin position="485"/>
        <end position="617"/>
    </location>
</feature>
<feature type="region of interest" description="Disordered" evidence="8">
    <location>
        <begin position="661"/>
        <end position="700"/>
    </location>
</feature>
<keyword evidence="4" id="KW-0547">Nucleotide-binding</keyword>
<proteinExistence type="predicted"/>
<dbReference type="InterPro" id="IPR011644">
    <property type="entry name" value="Heme_NO-bd"/>
</dbReference>
<feature type="region of interest" description="Disordered" evidence="8">
    <location>
        <begin position="298"/>
        <end position="359"/>
    </location>
</feature>
<dbReference type="InterPro" id="IPR029787">
    <property type="entry name" value="Nucleotide_cyclase"/>
</dbReference>
<dbReference type="Pfam" id="PF07700">
    <property type="entry name" value="HNOB"/>
    <property type="match status" value="1"/>
</dbReference>
<feature type="compositionally biased region" description="Low complexity" evidence="8">
    <location>
        <begin position="307"/>
        <end position="320"/>
    </location>
</feature>
<dbReference type="PROSITE" id="PS50125">
    <property type="entry name" value="GUANYLATE_CYCLASE_2"/>
    <property type="match status" value="1"/>
</dbReference>